<keyword evidence="6 8" id="KW-0720">Serine protease</keyword>
<feature type="domain" description="PA" evidence="12">
    <location>
        <begin position="433"/>
        <end position="518"/>
    </location>
</feature>
<dbReference type="InterPro" id="IPR020008">
    <property type="entry name" value="GlyGly_CTERM"/>
</dbReference>
<proteinExistence type="inferred from homology"/>
<organism evidence="15 16">
    <name type="scientific">Pseudoalteromonas citrea</name>
    <dbReference type="NCBI Taxonomy" id="43655"/>
    <lineage>
        <taxon>Bacteria</taxon>
        <taxon>Pseudomonadati</taxon>
        <taxon>Pseudomonadota</taxon>
        <taxon>Gammaproteobacteria</taxon>
        <taxon>Alteromonadales</taxon>
        <taxon>Pseudoalteromonadaceae</taxon>
        <taxon>Pseudoalteromonas</taxon>
    </lineage>
</organism>
<feature type="active site" description="Charge relay system" evidence="7 8">
    <location>
        <position position="270"/>
    </location>
</feature>
<dbReference type="InterPro" id="IPR003137">
    <property type="entry name" value="PA_domain"/>
</dbReference>
<dbReference type="RefSeq" id="WP_010367862.1">
    <property type="nucleotide sequence ID" value="NZ_AHBZ03000025.1"/>
</dbReference>
<evidence type="ECO:0000256" key="9">
    <source>
        <dbReference type="RuleBase" id="RU003355"/>
    </source>
</evidence>
<dbReference type="PRINTS" id="PR00723">
    <property type="entry name" value="SUBTILISIN"/>
</dbReference>
<keyword evidence="3 8" id="KW-0645">Protease</keyword>
<dbReference type="GO" id="GO:0006508">
    <property type="term" value="P:proteolysis"/>
    <property type="evidence" value="ECO:0007669"/>
    <property type="project" value="UniProtKB-KW"/>
</dbReference>
<evidence type="ECO:0000256" key="6">
    <source>
        <dbReference type="ARBA" id="ARBA00022825"/>
    </source>
</evidence>
<name>A0AAD4AFW6_9GAMM</name>
<evidence type="ECO:0000256" key="1">
    <source>
        <dbReference type="ARBA" id="ARBA00011073"/>
    </source>
</evidence>
<dbReference type="InterPro" id="IPR010259">
    <property type="entry name" value="S8pro/Inhibitor_I9"/>
</dbReference>
<feature type="active site" description="Charge relay system" evidence="7 8">
    <location>
        <position position="194"/>
    </location>
</feature>
<evidence type="ECO:0000259" key="13">
    <source>
        <dbReference type="Pfam" id="PF05922"/>
    </source>
</evidence>
<accession>A0AAD4AFW6</accession>
<dbReference type="InterPro" id="IPR023828">
    <property type="entry name" value="Peptidase_S8_Ser-AS"/>
</dbReference>
<dbReference type="InterPro" id="IPR022398">
    <property type="entry name" value="Peptidase_S8_His-AS"/>
</dbReference>
<gene>
    <name evidence="15" type="ORF">PCIT_a4382</name>
</gene>
<evidence type="ECO:0000256" key="10">
    <source>
        <dbReference type="SAM" id="SignalP"/>
    </source>
</evidence>
<feature type="signal peptide" evidence="10">
    <location>
        <begin position="1"/>
        <end position="25"/>
    </location>
</feature>
<dbReference type="Pfam" id="PF17766">
    <property type="entry name" value="fn3_6"/>
    <property type="match status" value="1"/>
</dbReference>
<reference evidence="15" key="1">
    <citation type="journal article" date="2012" name="J. Bacteriol.">
        <title>Genome sequences of type strains of seven species of the marine bacterium Pseudoalteromonas.</title>
        <authorList>
            <person name="Xie B.B."/>
            <person name="Shu Y.L."/>
            <person name="Qin Q.L."/>
            <person name="Rong J.C."/>
            <person name="Zhang X.Y."/>
            <person name="Chen X.L."/>
            <person name="Shi M."/>
            <person name="He H.L."/>
            <person name="Zhou B.C."/>
            <person name="Zhang Y.Z."/>
        </authorList>
    </citation>
    <scope>NUCLEOTIDE SEQUENCE</scope>
    <source>
        <strain evidence="15">DSM 8771</strain>
    </source>
</reference>
<evidence type="ECO:0000259" key="14">
    <source>
        <dbReference type="Pfam" id="PF17766"/>
    </source>
</evidence>
<dbReference type="Pfam" id="PF05922">
    <property type="entry name" value="Inhibitor_I9"/>
    <property type="match status" value="1"/>
</dbReference>
<dbReference type="InterPro" id="IPR045051">
    <property type="entry name" value="SBT"/>
</dbReference>
<evidence type="ECO:0000259" key="12">
    <source>
        <dbReference type="Pfam" id="PF02225"/>
    </source>
</evidence>
<dbReference type="Gene3D" id="3.50.30.30">
    <property type="match status" value="1"/>
</dbReference>
<keyword evidence="4 10" id="KW-0732">Signal</keyword>
<dbReference type="Pfam" id="PF00082">
    <property type="entry name" value="Peptidase_S8"/>
    <property type="match status" value="1"/>
</dbReference>
<dbReference type="Gene3D" id="2.60.40.3440">
    <property type="match status" value="1"/>
</dbReference>
<evidence type="ECO:0000256" key="8">
    <source>
        <dbReference type="PROSITE-ProRule" id="PRU01240"/>
    </source>
</evidence>
<dbReference type="PROSITE" id="PS00136">
    <property type="entry name" value="SUBTILASE_ASP"/>
    <property type="match status" value="1"/>
</dbReference>
<protein>
    <recommendedName>
        <fullName evidence="17">Peptidase S8</fullName>
    </recommendedName>
</protein>
<feature type="chain" id="PRO_5041949468" description="Peptidase S8" evidence="10">
    <location>
        <begin position="26"/>
        <end position="1223"/>
    </location>
</feature>
<evidence type="ECO:0000256" key="3">
    <source>
        <dbReference type="ARBA" id="ARBA00022670"/>
    </source>
</evidence>
<dbReference type="Gene3D" id="3.40.50.200">
    <property type="entry name" value="Peptidase S8/S53 domain"/>
    <property type="match status" value="1"/>
</dbReference>
<sequence length="1223" mass="127367">MSNKIRVSAIAAAVSMAVLSSSAMAAPELGKLVQPEVAGVTQYSVTKTAVSKTRYIIELEDAPLATYRGEISGLAATSALATGDSKINLHSKSARQYGSYLKAKQLQVAQSIANASGTKVTQTFDTLFNGLVVEGKAGQLDSLRSVPGVKKVFLDTEFHALMDASIDVIKGVEAWESLGGRSAAGKGIKVAVIDSGIRPENPMFSDEGFVAPEFTDEQKAYLSSNPDYCRSDAGDASFCNNKLIVARSFTPTPSGLHPDEYMTPLGYDAHGTHVAGTAVGNPVEITYQGTDVAISGVAPAAYLMAYKALWHRENGRASGMTSALMGALDAAVKDGADVINNSWGGGAGANPASSAYGGLFKAAEEAGVVVVTAAGNDGNGAQTIGCPSCIESGITVANTQTGRFFSQVIDIDGVSYLSSEGSNSLLKETLELPIVAAHFQEPENFEGCNEYAEGVSFANSVALVSRGACAFSAKAKNAAAAGAEAIIIHNNRPGGAMGMSMDDATIPASALSQEDGEAVVALLKQAEESIVATLDPQVTKTVLTKFTDAVNSSSSRGPNGEPSFLKPDIAAPGTDILSAYSPDEGNGITFRAISGTSMASPHVAGAAALMKQAHPEWNAIEIKTALMSTSKMEGLHKEDGETKADAFDVGAGRLDVPSALDAAVTFKHGSFADPNCLSACSFTNTLKNMGEEAGEWTAKVVTDMDGAVVTVSPSTLALEAGEEAEFNLDIDTSFNAQKGWNFGHVVWTHTTGKVAHLPYAIYDNEASDAYVLNATVESNSANSYTPTKAAVTFENAVFDSEFSVAVKLEEGAEFLKGADVSQSVTGGEGQVSVDHVSNTINWTGAVDKASFDIVEKVNLGNFTLSDKGLNPYACTGECDEFGATFNAEFTFAGKEYTSFTVSDNGFIAVGSDADLTLGHTPTALPDGTAPNGIIAPLWSDFDLEGGATGGGHLYVAVSTNQDTGQKTHIVEWNKVKVYGDDSGNEYTFQAIIVGGTDQISFNYIDVPALPASYNAGVESVNGKIGSELTSVPTGLGMGTGYSIESVQGGIVELNYQIVANNRSNYTADDVVVTDEEQALNINVLANDLGESRFKMEAHASSSAATETEEFLVKKGVRLEANLQTSSVTVVSAPSNGTATVKDDGTIDYVPSSGFAGADSFTYTVRDASGLKSDETTVEVTVNDTIADVTPVTLPESNSSSSGSLAWLALLAAPFAALRRRKQK</sequence>
<feature type="domain" description="Inhibitor I9" evidence="13">
    <location>
        <begin position="54"/>
        <end position="159"/>
    </location>
</feature>
<dbReference type="Gene3D" id="2.60.40.2310">
    <property type="match status" value="1"/>
</dbReference>
<dbReference type="InterPro" id="IPR023827">
    <property type="entry name" value="Peptidase_S8_Asp-AS"/>
</dbReference>
<comment type="caution">
    <text evidence="15">The sequence shown here is derived from an EMBL/GenBank/DDBJ whole genome shotgun (WGS) entry which is preliminary data.</text>
</comment>
<dbReference type="Proteomes" id="UP000016487">
    <property type="component" value="Unassembled WGS sequence"/>
</dbReference>
<dbReference type="PROSITE" id="PS00138">
    <property type="entry name" value="SUBTILASE_SER"/>
    <property type="match status" value="1"/>
</dbReference>
<evidence type="ECO:0000256" key="7">
    <source>
        <dbReference type="PIRSR" id="PIRSR615500-1"/>
    </source>
</evidence>
<dbReference type="SUPFAM" id="SSF52743">
    <property type="entry name" value="Subtilisin-like"/>
    <property type="match status" value="1"/>
</dbReference>
<keyword evidence="2" id="KW-0964">Secreted</keyword>
<keyword evidence="5 8" id="KW-0378">Hydrolase</keyword>
<feature type="domain" description="Subtilisin-like protease fibronectin type-III" evidence="14">
    <location>
        <begin position="675"/>
        <end position="754"/>
    </location>
</feature>
<reference evidence="15" key="2">
    <citation type="submission" date="2015-03" db="EMBL/GenBank/DDBJ databases">
        <title>Genome sequence of Pseudoalteromonas citrea.</title>
        <authorList>
            <person name="Xie B.-B."/>
            <person name="Rong J.-C."/>
            <person name="Qin Q.-L."/>
            <person name="Zhang Y.-Z."/>
        </authorList>
    </citation>
    <scope>NUCLEOTIDE SEQUENCE</scope>
    <source>
        <strain evidence="15">DSM 8771</strain>
    </source>
</reference>
<dbReference type="Pfam" id="PF02225">
    <property type="entry name" value="PA"/>
    <property type="match status" value="1"/>
</dbReference>
<evidence type="ECO:0000313" key="16">
    <source>
        <dbReference type="Proteomes" id="UP000016487"/>
    </source>
</evidence>
<dbReference type="PROSITE" id="PS00137">
    <property type="entry name" value="SUBTILASE_HIS"/>
    <property type="match status" value="1"/>
</dbReference>
<dbReference type="SUPFAM" id="SSF52025">
    <property type="entry name" value="PA domain"/>
    <property type="match status" value="1"/>
</dbReference>
<feature type="active site" description="Charge relay system" evidence="7 8">
    <location>
        <position position="597"/>
    </location>
</feature>
<dbReference type="InterPro" id="IPR046450">
    <property type="entry name" value="PA_dom_sf"/>
</dbReference>
<dbReference type="Pfam" id="PF17963">
    <property type="entry name" value="Big_9"/>
    <property type="match status" value="1"/>
</dbReference>
<evidence type="ECO:0000256" key="4">
    <source>
        <dbReference type="ARBA" id="ARBA00022729"/>
    </source>
</evidence>
<dbReference type="AlphaFoldDB" id="A0AAD4AFW6"/>
<evidence type="ECO:0000256" key="2">
    <source>
        <dbReference type="ARBA" id="ARBA00022525"/>
    </source>
</evidence>
<dbReference type="NCBIfam" id="TIGR03501">
    <property type="entry name" value="GlyGly_CTERM"/>
    <property type="match status" value="1"/>
</dbReference>
<evidence type="ECO:0008006" key="17">
    <source>
        <dbReference type="Google" id="ProtNLM"/>
    </source>
</evidence>
<evidence type="ECO:0000313" key="15">
    <source>
        <dbReference type="EMBL" id="KAF7767489.1"/>
    </source>
</evidence>
<dbReference type="InterPro" id="IPR017312">
    <property type="entry name" value="Subtilisin_Alteromonadales"/>
</dbReference>
<dbReference type="GO" id="GO:0004252">
    <property type="term" value="F:serine-type endopeptidase activity"/>
    <property type="evidence" value="ECO:0007669"/>
    <property type="project" value="UniProtKB-UniRule"/>
</dbReference>
<dbReference type="EMBL" id="AHBZ03000025">
    <property type="protein sequence ID" value="KAF7767489.1"/>
    <property type="molecule type" value="Genomic_DNA"/>
</dbReference>
<comment type="similarity">
    <text evidence="1 8 9">Belongs to the peptidase S8 family.</text>
</comment>
<dbReference type="InterPro" id="IPR000209">
    <property type="entry name" value="Peptidase_S8/S53_dom"/>
</dbReference>
<dbReference type="PROSITE" id="PS51892">
    <property type="entry name" value="SUBTILASE"/>
    <property type="match status" value="1"/>
</dbReference>
<dbReference type="PANTHER" id="PTHR10795">
    <property type="entry name" value="PROPROTEIN CONVERTASE SUBTILISIN/KEXIN"/>
    <property type="match status" value="1"/>
</dbReference>
<dbReference type="InterPro" id="IPR015500">
    <property type="entry name" value="Peptidase_S8_subtilisin-rel"/>
</dbReference>
<feature type="domain" description="Peptidase S8/S53" evidence="11">
    <location>
        <begin position="185"/>
        <end position="639"/>
    </location>
</feature>
<dbReference type="InterPro" id="IPR041469">
    <property type="entry name" value="Subtilisin-like_FN3"/>
</dbReference>
<evidence type="ECO:0000256" key="5">
    <source>
        <dbReference type="ARBA" id="ARBA00022801"/>
    </source>
</evidence>
<dbReference type="PIRSF" id="PIRSF037898">
    <property type="entry name" value="Subtilisin_rel_Sputw3181_3341"/>
    <property type="match status" value="1"/>
</dbReference>
<dbReference type="InterPro" id="IPR036852">
    <property type="entry name" value="Peptidase_S8/S53_dom_sf"/>
</dbReference>
<evidence type="ECO:0000259" key="11">
    <source>
        <dbReference type="Pfam" id="PF00082"/>
    </source>
</evidence>